<sequence length="75" mass="7943">MPRLATVLAVLLILVLVKTSSGQSLGAENEIKPADAAIKALSRKAFIEVQDYDYGGANSRHDPRRGKPGNGGKNP</sequence>
<evidence type="ECO:0000313" key="3">
    <source>
        <dbReference type="Proteomes" id="UP000515123"/>
    </source>
</evidence>
<accession>A0A6P5FPT2</accession>
<name>A0A6P5FPT2_ANACO</name>
<dbReference type="AlphaFoldDB" id="A0A6P5FPT2"/>
<feature type="chain" id="PRO_5028386875" evidence="2">
    <location>
        <begin position="23"/>
        <end position="75"/>
    </location>
</feature>
<dbReference type="Proteomes" id="UP000515123">
    <property type="component" value="Linkage group 11"/>
</dbReference>
<feature type="region of interest" description="Disordered" evidence="1">
    <location>
        <begin position="54"/>
        <end position="75"/>
    </location>
</feature>
<dbReference type="RefSeq" id="XP_020098311.1">
    <property type="nucleotide sequence ID" value="XM_020242722.1"/>
</dbReference>
<reference evidence="4" key="2">
    <citation type="submission" date="2025-08" db="UniProtKB">
        <authorList>
            <consortium name="RefSeq"/>
        </authorList>
    </citation>
    <scope>IDENTIFICATION</scope>
    <source>
        <tissue evidence="4">Leaf</tissue>
    </source>
</reference>
<evidence type="ECO:0000256" key="1">
    <source>
        <dbReference type="SAM" id="MobiDB-lite"/>
    </source>
</evidence>
<evidence type="ECO:0000313" key="4">
    <source>
        <dbReference type="RefSeq" id="XP_020098311.1"/>
    </source>
</evidence>
<dbReference type="GeneID" id="109717059"/>
<keyword evidence="2" id="KW-0732">Signal</keyword>
<dbReference type="OrthoDB" id="1681778at2759"/>
<gene>
    <name evidence="4" type="primary">LOC109717059</name>
</gene>
<organism evidence="3 4">
    <name type="scientific">Ananas comosus</name>
    <name type="common">Pineapple</name>
    <name type="synonym">Ananas ananas</name>
    <dbReference type="NCBI Taxonomy" id="4615"/>
    <lineage>
        <taxon>Eukaryota</taxon>
        <taxon>Viridiplantae</taxon>
        <taxon>Streptophyta</taxon>
        <taxon>Embryophyta</taxon>
        <taxon>Tracheophyta</taxon>
        <taxon>Spermatophyta</taxon>
        <taxon>Magnoliopsida</taxon>
        <taxon>Liliopsida</taxon>
        <taxon>Poales</taxon>
        <taxon>Bromeliaceae</taxon>
        <taxon>Bromelioideae</taxon>
        <taxon>Ananas</taxon>
    </lineage>
</organism>
<reference evidence="3" key="1">
    <citation type="journal article" date="2015" name="Nat. Genet.">
        <title>The pineapple genome and the evolution of CAM photosynthesis.</title>
        <authorList>
            <person name="Ming R."/>
            <person name="VanBuren R."/>
            <person name="Wai C.M."/>
            <person name="Tang H."/>
            <person name="Schatz M.C."/>
            <person name="Bowers J.E."/>
            <person name="Lyons E."/>
            <person name="Wang M.L."/>
            <person name="Chen J."/>
            <person name="Biggers E."/>
            <person name="Zhang J."/>
            <person name="Huang L."/>
            <person name="Zhang L."/>
            <person name="Miao W."/>
            <person name="Zhang J."/>
            <person name="Ye Z."/>
            <person name="Miao C."/>
            <person name="Lin Z."/>
            <person name="Wang H."/>
            <person name="Zhou H."/>
            <person name="Yim W.C."/>
            <person name="Priest H.D."/>
            <person name="Zheng C."/>
            <person name="Woodhouse M."/>
            <person name="Edger P.P."/>
            <person name="Guyot R."/>
            <person name="Guo H.B."/>
            <person name="Guo H."/>
            <person name="Zheng G."/>
            <person name="Singh R."/>
            <person name="Sharma A."/>
            <person name="Min X."/>
            <person name="Zheng Y."/>
            <person name="Lee H."/>
            <person name="Gurtowski J."/>
            <person name="Sedlazeck F.J."/>
            <person name="Harkess A."/>
            <person name="McKain M.R."/>
            <person name="Liao Z."/>
            <person name="Fang J."/>
            <person name="Liu J."/>
            <person name="Zhang X."/>
            <person name="Zhang Q."/>
            <person name="Hu W."/>
            <person name="Qin Y."/>
            <person name="Wang K."/>
            <person name="Chen L.Y."/>
            <person name="Shirley N."/>
            <person name="Lin Y.R."/>
            <person name="Liu L.Y."/>
            <person name="Hernandez A.G."/>
            <person name="Wright C.L."/>
            <person name="Bulone V."/>
            <person name="Tuskan G.A."/>
            <person name="Heath K."/>
            <person name="Zee F."/>
            <person name="Moore P.H."/>
            <person name="Sunkar R."/>
            <person name="Leebens-Mack J.H."/>
            <person name="Mockler T."/>
            <person name="Bennetzen J.L."/>
            <person name="Freeling M."/>
            <person name="Sankoff D."/>
            <person name="Paterson A.H."/>
            <person name="Zhu X."/>
            <person name="Yang X."/>
            <person name="Smith J.A."/>
            <person name="Cushman J.C."/>
            <person name="Paull R.E."/>
            <person name="Yu Q."/>
        </authorList>
    </citation>
    <scope>NUCLEOTIDE SEQUENCE [LARGE SCALE GENOMIC DNA]</scope>
    <source>
        <strain evidence="3">cv. F153</strain>
    </source>
</reference>
<dbReference type="PANTHER" id="PTHR34467">
    <property type="entry name" value="TRANSMEMBRANE PROTEIN"/>
    <property type="match status" value="1"/>
</dbReference>
<dbReference type="PANTHER" id="PTHR34467:SF1">
    <property type="entry name" value="OS05G0542300 PROTEIN"/>
    <property type="match status" value="1"/>
</dbReference>
<evidence type="ECO:0000256" key="2">
    <source>
        <dbReference type="SAM" id="SignalP"/>
    </source>
</evidence>
<protein>
    <submittedName>
        <fullName evidence="4">Uncharacterized protein LOC109717059</fullName>
    </submittedName>
</protein>
<keyword evidence="3" id="KW-1185">Reference proteome</keyword>
<proteinExistence type="predicted"/>
<feature type="signal peptide" evidence="2">
    <location>
        <begin position="1"/>
        <end position="22"/>
    </location>
</feature>